<dbReference type="Proteomes" id="UP000007875">
    <property type="component" value="Unassembled WGS sequence"/>
</dbReference>
<reference evidence="2" key="3">
    <citation type="submission" date="2025-09" db="UniProtKB">
        <authorList>
            <consortium name="Ensembl"/>
        </authorList>
    </citation>
    <scope>IDENTIFICATION</scope>
</reference>
<evidence type="ECO:0000313" key="3">
    <source>
        <dbReference type="Proteomes" id="UP000007875"/>
    </source>
</evidence>
<organism evidence="2 3">
    <name type="scientific">Ciona savignyi</name>
    <name type="common">Pacific transparent sea squirt</name>
    <dbReference type="NCBI Taxonomy" id="51511"/>
    <lineage>
        <taxon>Eukaryota</taxon>
        <taxon>Metazoa</taxon>
        <taxon>Chordata</taxon>
        <taxon>Tunicata</taxon>
        <taxon>Ascidiacea</taxon>
        <taxon>Phlebobranchia</taxon>
        <taxon>Cionidae</taxon>
        <taxon>Ciona</taxon>
    </lineage>
</organism>
<protein>
    <submittedName>
        <fullName evidence="2">Uncharacterized protein</fullName>
    </submittedName>
</protein>
<reference evidence="2" key="2">
    <citation type="submission" date="2025-08" db="UniProtKB">
        <authorList>
            <consortium name="Ensembl"/>
        </authorList>
    </citation>
    <scope>IDENTIFICATION</scope>
</reference>
<sequence length="169" mass="19320">MERNKISIKDPNHKYFAKKHGHDINLYHKERDMLSKHVPIQELTAEEKNNHLFRIPPLPQIPAEPDKVQNSKDSADSTEIENELKSSEYRIKFLPYSTLPRVREIYPRHTFHGLAPLTDDRKPVTRDASIGLVVPMETEFETFSNRPIQGVMHSTDASVEIAPSAVLAG</sequence>
<accession>H2YY78</accession>
<evidence type="ECO:0000313" key="2">
    <source>
        <dbReference type="Ensembl" id="ENSCSAVP00000010289.1"/>
    </source>
</evidence>
<dbReference type="HOGENOM" id="CLU_1577943_0_0_1"/>
<evidence type="ECO:0000256" key="1">
    <source>
        <dbReference type="SAM" id="MobiDB-lite"/>
    </source>
</evidence>
<feature type="region of interest" description="Disordered" evidence="1">
    <location>
        <begin position="56"/>
        <end position="81"/>
    </location>
</feature>
<proteinExistence type="predicted"/>
<name>H2YY78_CIOSA</name>
<reference evidence="3" key="1">
    <citation type="submission" date="2003-08" db="EMBL/GenBank/DDBJ databases">
        <authorList>
            <person name="Birren B."/>
            <person name="Nusbaum C."/>
            <person name="Abebe A."/>
            <person name="Abouelleil A."/>
            <person name="Adekoya E."/>
            <person name="Ait-zahra M."/>
            <person name="Allen N."/>
            <person name="Allen T."/>
            <person name="An P."/>
            <person name="Anderson M."/>
            <person name="Anderson S."/>
            <person name="Arachchi H."/>
            <person name="Armbruster J."/>
            <person name="Bachantsang P."/>
            <person name="Baldwin J."/>
            <person name="Barry A."/>
            <person name="Bayul T."/>
            <person name="Blitshsteyn B."/>
            <person name="Bloom T."/>
            <person name="Blye J."/>
            <person name="Boguslavskiy L."/>
            <person name="Borowsky M."/>
            <person name="Boukhgalter B."/>
            <person name="Brunache A."/>
            <person name="Butler J."/>
            <person name="Calixte N."/>
            <person name="Calvo S."/>
            <person name="Camarata J."/>
            <person name="Campo K."/>
            <person name="Chang J."/>
            <person name="Cheshatsang Y."/>
            <person name="Citroen M."/>
            <person name="Collymore A."/>
            <person name="Considine T."/>
            <person name="Cook A."/>
            <person name="Cooke P."/>
            <person name="Corum B."/>
            <person name="Cuomo C."/>
            <person name="David R."/>
            <person name="Dawoe T."/>
            <person name="Degray S."/>
            <person name="Dodge S."/>
            <person name="Dooley K."/>
            <person name="Dorje P."/>
            <person name="Dorjee K."/>
            <person name="Dorris L."/>
            <person name="Duffey N."/>
            <person name="Dupes A."/>
            <person name="Elkins T."/>
            <person name="Engels R."/>
            <person name="Erickson J."/>
            <person name="Farina A."/>
            <person name="Faro S."/>
            <person name="Ferreira P."/>
            <person name="Fischer H."/>
            <person name="Fitzgerald M."/>
            <person name="Foley K."/>
            <person name="Gage D."/>
            <person name="Galagan J."/>
            <person name="Gearin G."/>
            <person name="Gnerre S."/>
            <person name="Gnirke A."/>
            <person name="Goyette A."/>
            <person name="Graham J."/>
            <person name="Grandbois E."/>
            <person name="Gyaltsen K."/>
            <person name="Hafez N."/>
            <person name="Hagopian D."/>
            <person name="Hagos B."/>
            <person name="Hall J."/>
            <person name="Hatcher B."/>
            <person name="Heller A."/>
            <person name="Higgins H."/>
            <person name="Honan T."/>
            <person name="Horn A."/>
            <person name="Houde N."/>
            <person name="Hughes L."/>
            <person name="Hulme W."/>
            <person name="Husby E."/>
            <person name="Iliev I."/>
            <person name="Jaffe D."/>
            <person name="Jones C."/>
            <person name="Kamal M."/>
            <person name="Kamat A."/>
            <person name="Kamvysselis M."/>
            <person name="Karlsson E."/>
            <person name="Kells C."/>
            <person name="Kieu A."/>
            <person name="Kisner P."/>
            <person name="Kodira C."/>
            <person name="Kulbokas E."/>
            <person name="Labutti K."/>
            <person name="Lama D."/>
            <person name="Landers T."/>
            <person name="Leger J."/>
            <person name="Levine S."/>
            <person name="Lewis D."/>
            <person name="Lewis T."/>
            <person name="Lindblad-toh K."/>
            <person name="Liu X."/>
            <person name="Lokyitsang T."/>
            <person name="Lokyitsang Y."/>
            <person name="Lucien O."/>
            <person name="Lui A."/>
            <person name="Ma L.J."/>
            <person name="Mabbitt R."/>
            <person name="Macdonald J."/>
            <person name="Maclean C."/>
            <person name="Major J."/>
            <person name="Manning J."/>
            <person name="Marabella R."/>
            <person name="Maru K."/>
            <person name="Matthews C."/>
            <person name="Mauceli E."/>
            <person name="Mccarthy M."/>
            <person name="Mcdonough S."/>
            <person name="Mcghee T."/>
            <person name="Meldrim J."/>
            <person name="Meneus L."/>
            <person name="Mesirov J."/>
            <person name="Mihalev A."/>
            <person name="Mihova T."/>
            <person name="Mikkelsen T."/>
            <person name="Mlenga V."/>
            <person name="Moru K."/>
            <person name="Mozes J."/>
            <person name="Mulrain L."/>
            <person name="Munson G."/>
            <person name="Naylor J."/>
            <person name="Newes C."/>
            <person name="Nguyen C."/>
            <person name="Nguyen N."/>
            <person name="Nguyen T."/>
            <person name="Nicol R."/>
            <person name="Nielsen C."/>
            <person name="Nizzari M."/>
            <person name="Norbu C."/>
            <person name="Norbu N."/>
            <person name="O'donnell P."/>
            <person name="Okoawo O."/>
            <person name="O'leary S."/>
            <person name="Omotosho B."/>
            <person name="O'neill K."/>
            <person name="Osman S."/>
            <person name="Parker S."/>
            <person name="Perrin D."/>
            <person name="Phunkhang P."/>
            <person name="Piqani B."/>
            <person name="Purcell S."/>
            <person name="Rachupka T."/>
            <person name="Ramasamy U."/>
            <person name="Rameau R."/>
            <person name="Ray V."/>
            <person name="Raymond C."/>
            <person name="Retta R."/>
            <person name="Richardson S."/>
            <person name="Rise C."/>
            <person name="Rodriguez J."/>
            <person name="Rogers J."/>
            <person name="Rogov P."/>
            <person name="Rutman M."/>
            <person name="Schupbach R."/>
            <person name="Seaman C."/>
            <person name="Settipalli S."/>
            <person name="Sharpe T."/>
            <person name="Sheridan J."/>
            <person name="Sherpa N."/>
            <person name="Shi J."/>
            <person name="Smirnov S."/>
            <person name="Smith C."/>
            <person name="Sougnez C."/>
            <person name="Spencer B."/>
            <person name="Stalker J."/>
            <person name="Stange-thomann N."/>
            <person name="Stavropoulos S."/>
            <person name="Stetson K."/>
            <person name="Stone C."/>
            <person name="Stone S."/>
            <person name="Stubbs M."/>
            <person name="Talamas J."/>
            <person name="Tchuinga P."/>
            <person name="Tenzing P."/>
            <person name="Tesfaye S."/>
            <person name="Theodore J."/>
            <person name="Thoulutsang Y."/>
            <person name="Topham K."/>
            <person name="Towey S."/>
            <person name="Tsamla T."/>
            <person name="Tsomo N."/>
            <person name="Vallee D."/>
            <person name="Vassiliev H."/>
            <person name="Venkataraman V."/>
            <person name="Vinson J."/>
            <person name="Vo A."/>
            <person name="Wade C."/>
            <person name="Wang S."/>
            <person name="Wangchuk T."/>
            <person name="Wangdi T."/>
            <person name="Whittaker C."/>
            <person name="Wilkinson J."/>
            <person name="Wu Y."/>
            <person name="Wyman D."/>
            <person name="Yadav S."/>
            <person name="Yang S."/>
            <person name="Yang X."/>
            <person name="Yeager S."/>
            <person name="Yee E."/>
            <person name="Young G."/>
            <person name="Zainoun J."/>
            <person name="Zembeck L."/>
            <person name="Zimmer A."/>
            <person name="Zody M."/>
            <person name="Lander E."/>
        </authorList>
    </citation>
    <scope>NUCLEOTIDE SEQUENCE [LARGE SCALE GENOMIC DNA]</scope>
</reference>
<dbReference type="Ensembl" id="ENSCSAVT00000010414.1">
    <property type="protein sequence ID" value="ENSCSAVP00000010289.1"/>
    <property type="gene ID" value="ENSCSAVG00000006068.1"/>
</dbReference>
<keyword evidence="3" id="KW-1185">Reference proteome</keyword>
<dbReference type="GeneTree" id="ENSGT00940000172764"/>
<feature type="compositionally biased region" description="Basic and acidic residues" evidence="1">
    <location>
        <begin position="64"/>
        <end position="75"/>
    </location>
</feature>
<dbReference type="AlphaFoldDB" id="H2YY78"/>